<feature type="transmembrane region" description="Helical" evidence="1">
    <location>
        <begin position="80"/>
        <end position="103"/>
    </location>
</feature>
<keyword evidence="2" id="KW-1185">Reference proteome</keyword>
<dbReference type="WBParaSite" id="Hba_10475">
    <property type="protein sequence ID" value="Hba_10475"/>
    <property type="gene ID" value="Hba_10475"/>
</dbReference>
<dbReference type="AlphaFoldDB" id="A0A1I7WYY3"/>
<organism evidence="2 3">
    <name type="scientific">Heterorhabditis bacteriophora</name>
    <name type="common">Entomopathogenic nematode worm</name>
    <dbReference type="NCBI Taxonomy" id="37862"/>
    <lineage>
        <taxon>Eukaryota</taxon>
        <taxon>Metazoa</taxon>
        <taxon>Ecdysozoa</taxon>
        <taxon>Nematoda</taxon>
        <taxon>Chromadorea</taxon>
        <taxon>Rhabditida</taxon>
        <taxon>Rhabditina</taxon>
        <taxon>Rhabditomorpha</taxon>
        <taxon>Strongyloidea</taxon>
        <taxon>Heterorhabditidae</taxon>
        <taxon>Heterorhabditis</taxon>
    </lineage>
</organism>
<feature type="transmembrane region" description="Helical" evidence="1">
    <location>
        <begin position="625"/>
        <end position="644"/>
    </location>
</feature>
<feature type="transmembrane region" description="Helical" evidence="1">
    <location>
        <begin position="384"/>
        <end position="403"/>
    </location>
</feature>
<feature type="transmembrane region" description="Helical" evidence="1">
    <location>
        <begin position="495"/>
        <end position="519"/>
    </location>
</feature>
<name>A0A1I7WYY3_HETBA</name>
<feature type="transmembrane region" description="Helical" evidence="1">
    <location>
        <begin position="415"/>
        <end position="432"/>
    </location>
</feature>
<sequence length="654" mass="74757">MQRRASQLYSILTSKREEIVKKLNDGTNFVALLQKCIYYNLLLKKSFRFEFLAEQNWQLHMFASWTLDLLTREVSHSGEFLALTMRLLLYCDLIVIIGLFTGARRNLSDSDLNYLSEKLIIPNMPDQKPISFHRFAKKVPFHLAPFSIKDLDQLSLAQRIASCPQLKEISSHSLSFSLNFLHWYLIKMIYCVLSFFIPYFSKISSATSMFGADSPSPLSVQSKLDWSPGEIIHGEDLASMLSASGLDGVGGDVESLLGPGFRPQLPSHPLQHIDLSFVDTYSNPNFYLKNLNKVFIITTDGPISCFNQLFTDKWMADSATPQRTLTIDCNFLITIILKPHSNLNLNISAIYFTCQSGLSCCGLACLSQAETLKLEKRMEKSGEYMANIVCFLFFHTLHALANIYTHNLIYHPNKYGSNIVFKYIIILFFVMTDGPWPKKAPGPLFISGNYSESSCTVCIGNSIGQRKLLCYLWSRVSSDRRSLVKHFIILEQEPALSLFDIWCLIKPYMIWFFAATVFFKRSIYSYSSHFIIECNFGSYCEYTTSNIPWRTDRCNNIVIYIYNQSNGLGSNLNVIKPQAYKLIFCYSAQAVTQAQSAVVVAVSDEAFSNIRTVRSFAMEEQEARYLIYCILYIFVVYLMSNITFKNNNCRKKSF</sequence>
<evidence type="ECO:0000256" key="1">
    <source>
        <dbReference type="SAM" id="Phobius"/>
    </source>
</evidence>
<evidence type="ECO:0000313" key="2">
    <source>
        <dbReference type="Proteomes" id="UP000095283"/>
    </source>
</evidence>
<feature type="transmembrane region" description="Helical" evidence="1">
    <location>
        <begin position="181"/>
        <end position="200"/>
    </location>
</feature>
<keyword evidence="1" id="KW-1133">Transmembrane helix</keyword>
<dbReference type="Proteomes" id="UP000095283">
    <property type="component" value="Unplaced"/>
</dbReference>
<evidence type="ECO:0000313" key="3">
    <source>
        <dbReference type="WBParaSite" id="Hba_10475"/>
    </source>
</evidence>
<accession>A0A1I7WYY3</accession>
<proteinExistence type="predicted"/>
<protein>
    <submittedName>
        <fullName evidence="3">Signal peptide protein</fullName>
    </submittedName>
</protein>
<keyword evidence="1" id="KW-0812">Transmembrane</keyword>
<reference evidence="3" key="1">
    <citation type="submission" date="2016-11" db="UniProtKB">
        <authorList>
            <consortium name="WormBaseParasite"/>
        </authorList>
    </citation>
    <scope>IDENTIFICATION</scope>
</reference>
<keyword evidence="1" id="KW-0472">Membrane</keyword>